<organism evidence="1 2">
    <name type="scientific">Vararia minispora EC-137</name>
    <dbReference type="NCBI Taxonomy" id="1314806"/>
    <lineage>
        <taxon>Eukaryota</taxon>
        <taxon>Fungi</taxon>
        <taxon>Dikarya</taxon>
        <taxon>Basidiomycota</taxon>
        <taxon>Agaricomycotina</taxon>
        <taxon>Agaricomycetes</taxon>
        <taxon>Russulales</taxon>
        <taxon>Lachnocladiaceae</taxon>
        <taxon>Vararia</taxon>
    </lineage>
</organism>
<dbReference type="EMBL" id="MU273503">
    <property type="protein sequence ID" value="KAI0034304.1"/>
    <property type="molecule type" value="Genomic_DNA"/>
</dbReference>
<keyword evidence="2" id="KW-1185">Reference proteome</keyword>
<comment type="caution">
    <text evidence="1">The sequence shown here is derived from an EMBL/GenBank/DDBJ whole genome shotgun (WGS) entry which is preliminary data.</text>
</comment>
<evidence type="ECO:0000313" key="1">
    <source>
        <dbReference type="EMBL" id="KAI0034304.1"/>
    </source>
</evidence>
<proteinExistence type="predicted"/>
<dbReference type="Proteomes" id="UP000814128">
    <property type="component" value="Unassembled WGS sequence"/>
</dbReference>
<evidence type="ECO:0000313" key="2">
    <source>
        <dbReference type="Proteomes" id="UP000814128"/>
    </source>
</evidence>
<name>A0ACB8QR79_9AGAM</name>
<gene>
    <name evidence="1" type="ORF">K488DRAFT_45772</name>
</gene>
<protein>
    <submittedName>
        <fullName evidence="1">Mitochondrial ATP synthase g subunit-domain-containing protein</fullName>
    </submittedName>
</protein>
<reference evidence="1" key="1">
    <citation type="submission" date="2021-02" db="EMBL/GenBank/DDBJ databases">
        <authorList>
            <consortium name="DOE Joint Genome Institute"/>
            <person name="Ahrendt S."/>
            <person name="Looney B.P."/>
            <person name="Miyauchi S."/>
            <person name="Morin E."/>
            <person name="Drula E."/>
            <person name="Courty P.E."/>
            <person name="Chicoki N."/>
            <person name="Fauchery L."/>
            <person name="Kohler A."/>
            <person name="Kuo A."/>
            <person name="Labutti K."/>
            <person name="Pangilinan J."/>
            <person name="Lipzen A."/>
            <person name="Riley R."/>
            <person name="Andreopoulos W."/>
            <person name="He G."/>
            <person name="Johnson J."/>
            <person name="Barry K.W."/>
            <person name="Grigoriev I.V."/>
            <person name="Nagy L."/>
            <person name="Hibbett D."/>
            <person name="Henrissat B."/>
            <person name="Matheny P.B."/>
            <person name="Labbe J."/>
            <person name="Martin F."/>
        </authorList>
    </citation>
    <scope>NUCLEOTIDE SEQUENCE</scope>
    <source>
        <strain evidence="1">EC-137</strain>
    </source>
</reference>
<sequence length="160" mass="17910">MRPASSAVLRSLRQRSQLAQRRFASSNTEQAQKRVQETLASAQKQALRAWDTAKKYAGPLSERIGAQFGAVRESVTYNFAVAKEVLKHIYVAERLQPPSVAEIKSAYSTLAQRLSSPAVLRDLFRTGEYVRVMIYGVEAYGIFKIGEIIGRRSLVGYNIQ</sequence>
<reference evidence="1" key="2">
    <citation type="journal article" date="2022" name="New Phytol.">
        <title>Evolutionary transition to the ectomycorrhizal habit in the genomes of a hyperdiverse lineage of mushroom-forming fungi.</title>
        <authorList>
            <person name="Looney B."/>
            <person name="Miyauchi S."/>
            <person name="Morin E."/>
            <person name="Drula E."/>
            <person name="Courty P.E."/>
            <person name="Kohler A."/>
            <person name="Kuo A."/>
            <person name="LaButti K."/>
            <person name="Pangilinan J."/>
            <person name="Lipzen A."/>
            <person name="Riley R."/>
            <person name="Andreopoulos W."/>
            <person name="He G."/>
            <person name="Johnson J."/>
            <person name="Nolan M."/>
            <person name="Tritt A."/>
            <person name="Barry K.W."/>
            <person name="Grigoriev I.V."/>
            <person name="Nagy L.G."/>
            <person name="Hibbett D."/>
            <person name="Henrissat B."/>
            <person name="Matheny P.B."/>
            <person name="Labbe J."/>
            <person name="Martin F.M."/>
        </authorList>
    </citation>
    <scope>NUCLEOTIDE SEQUENCE</scope>
    <source>
        <strain evidence="1">EC-137</strain>
    </source>
</reference>
<accession>A0ACB8QR79</accession>